<evidence type="ECO:0000313" key="6">
    <source>
        <dbReference type="EMBL" id="CCP27702.2"/>
    </source>
</evidence>
<dbReference type="eggNOG" id="COG1286">
    <property type="taxonomic scope" value="Bacteria"/>
</dbReference>
<evidence type="ECO:0000313" key="7">
    <source>
        <dbReference type="Proteomes" id="UP000010802"/>
    </source>
</evidence>
<feature type="transmembrane region" description="Helical" evidence="5">
    <location>
        <begin position="31"/>
        <end position="52"/>
    </location>
</feature>
<dbReference type="AlphaFoldDB" id="F4LV73"/>
<reference evidence="7" key="1">
    <citation type="journal article" date="2013" name="Genome Announc.">
        <title>First genome sequence of a syntrophic acetate-oxidizing bacterium, Tepidanaerobacter acetatoxydans strain Re1.</title>
        <authorList>
            <person name="Manzoor S."/>
            <person name="Bongcam-Rudloff E."/>
            <person name="Schnurer A."/>
            <person name="Muller B."/>
        </authorList>
    </citation>
    <scope>NUCLEOTIDE SEQUENCE [LARGE SCALE GENOMIC DNA]</scope>
    <source>
        <strain evidence="7">Re1</strain>
    </source>
</reference>
<sequence>MTIIGGNAVNWVDIILMIVFIKSAVQGFSKGFILSAFKTAGVIVALYTGVFYRDIAVDFLKTHLAMDRFLSGIMLAPTLNEPGALGVINIKSIVELALSAVGFFSVFLLVQIIFLIPAYFINGIIKISSLTPLNRLLGTLFGLARTAVYFALLNAVVSPFLLAFPESFLDKGLRASYILNHIRFLDFISPIVVKLI</sequence>
<dbReference type="EMBL" id="HF563609">
    <property type="protein sequence ID" value="CCP27702.2"/>
    <property type="molecule type" value="Genomic_DNA"/>
</dbReference>
<dbReference type="GO" id="GO:0016020">
    <property type="term" value="C:membrane"/>
    <property type="evidence" value="ECO:0007669"/>
    <property type="project" value="UniProtKB-SubCell"/>
</dbReference>
<keyword evidence="2 5" id="KW-0812">Transmembrane</keyword>
<keyword evidence="7" id="KW-1185">Reference proteome</keyword>
<proteinExistence type="predicted"/>
<evidence type="ECO:0000256" key="5">
    <source>
        <dbReference type="SAM" id="Phobius"/>
    </source>
</evidence>
<feature type="transmembrane region" description="Helical" evidence="5">
    <location>
        <begin position="7"/>
        <end position="25"/>
    </location>
</feature>
<comment type="subcellular location">
    <subcellularLocation>
        <location evidence="1">Membrane</location>
        <topology evidence="1">Multi-pass membrane protein</topology>
    </subcellularLocation>
</comment>
<feature type="transmembrane region" description="Helical" evidence="5">
    <location>
        <begin position="140"/>
        <end position="164"/>
    </location>
</feature>
<dbReference type="InterPro" id="IPR003825">
    <property type="entry name" value="Colicin-V_CvpA"/>
</dbReference>
<accession>L0S7A1</accession>
<evidence type="ECO:0000256" key="1">
    <source>
        <dbReference type="ARBA" id="ARBA00004141"/>
    </source>
</evidence>
<evidence type="ECO:0000256" key="2">
    <source>
        <dbReference type="ARBA" id="ARBA00022692"/>
    </source>
</evidence>
<dbReference type="Proteomes" id="UP000010802">
    <property type="component" value="Chromosome"/>
</dbReference>
<dbReference type="GO" id="GO:0009403">
    <property type="term" value="P:toxin biosynthetic process"/>
    <property type="evidence" value="ECO:0007669"/>
    <property type="project" value="InterPro"/>
</dbReference>
<dbReference type="KEGG" id="tep:TepRe1_2622"/>
<feature type="transmembrane region" description="Helical" evidence="5">
    <location>
        <begin position="96"/>
        <end position="120"/>
    </location>
</feature>
<name>F4LV73_TEPAE</name>
<protein>
    <submittedName>
        <fullName evidence="6">Colicin V production protein</fullName>
    </submittedName>
</protein>
<dbReference type="STRING" id="1209989.TepRe1_2622"/>
<evidence type="ECO:0000256" key="4">
    <source>
        <dbReference type="ARBA" id="ARBA00023136"/>
    </source>
</evidence>
<keyword evidence="4 5" id="KW-0472">Membrane</keyword>
<dbReference type="PANTHER" id="PTHR37306">
    <property type="entry name" value="COLICIN V PRODUCTION PROTEIN"/>
    <property type="match status" value="1"/>
</dbReference>
<keyword evidence="3 5" id="KW-1133">Transmembrane helix</keyword>
<dbReference type="KEGG" id="tae:TepiRe1_2830"/>
<dbReference type="HOGENOM" id="CLU_1433866_0_0_9"/>
<dbReference type="PANTHER" id="PTHR37306:SF1">
    <property type="entry name" value="COLICIN V PRODUCTION PROTEIN"/>
    <property type="match status" value="1"/>
</dbReference>
<evidence type="ECO:0000256" key="3">
    <source>
        <dbReference type="ARBA" id="ARBA00022989"/>
    </source>
</evidence>
<organism evidence="6 7">
    <name type="scientific">Tepidanaerobacter acetatoxydans (strain DSM 21804 / JCM 16047 / Re1)</name>
    <dbReference type="NCBI Taxonomy" id="1209989"/>
    <lineage>
        <taxon>Bacteria</taxon>
        <taxon>Bacillati</taxon>
        <taxon>Bacillota</taxon>
        <taxon>Clostridia</taxon>
        <taxon>Thermosediminibacterales</taxon>
        <taxon>Tepidanaerobacteraceae</taxon>
        <taxon>Tepidanaerobacter</taxon>
    </lineage>
</organism>
<dbReference type="Pfam" id="PF02674">
    <property type="entry name" value="Colicin_V"/>
    <property type="match status" value="1"/>
</dbReference>
<gene>
    <name evidence="6" type="ordered locus">TEPIRE1_2830</name>
</gene>
<accession>F4LV73</accession>